<evidence type="ECO:0000256" key="1">
    <source>
        <dbReference type="SAM" id="Phobius"/>
    </source>
</evidence>
<feature type="transmembrane region" description="Helical" evidence="1">
    <location>
        <begin position="40"/>
        <end position="58"/>
    </location>
</feature>
<gene>
    <name evidence="2" type="ORF">INR99_08605</name>
</gene>
<dbReference type="EMBL" id="JADFUA010000004">
    <property type="protein sequence ID" value="MBE9609410.1"/>
    <property type="molecule type" value="Genomic_DNA"/>
</dbReference>
<reference evidence="2 3" key="1">
    <citation type="submission" date="2020-10" db="EMBL/GenBank/DDBJ databases">
        <title>The genome sequence of Chitinilyticum litopenaei 4Y14.</title>
        <authorList>
            <person name="Liu Y."/>
        </authorList>
    </citation>
    <scope>NUCLEOTIDE SEQUENCE [LARGE SCALE GENOMIC DNA]</scope>
    <source>
        <strain evidence="2 3">4Y14</strain>
    </source>
</reference>
<keyword evidence="1" id="KW-1133">Transmembrane helix</keyword>
<dbReference type="AlphaFoldDB" id="A0A8J7FZX4"/>
<keyword evidence="3" id="KW-1185">Reference proteome</keyword>
<accession>A0A8J7FZX4</accession>
<evidence type="ECO:0000313" key="2">
    <source>
        <dbReference type="EMBL" id="MBE9609410.1"/>
    </source>
</evidence>
<keyword evidence="1" id="KW-0812">Transmembrane</keyword>
<sequence>MTGFRTLISGFAGKMTVQPASRVEVIELNRRRIYILPTRYGLGLGLSIALLLIAAINYQLNLSYLAAFLLAGLAHSAMLHAFLNLHRLSIRAAPAQPVFAGEPLAYPLVFSNTSQRTRVQLLIAGQGQATQHTIEHLAAQNQIEALLTVETQRRGEMTIPRCKISSIAPTGWFIAWTYCQFHSTALVYPAPEPSPPPLPLAGNGDQRGYSTSIQGGDELAGLRPYQRGDMAQHIAWKQSARNGQLSSKLLEADAGGAVLLDWHDIDQPDTEARLSRLCAWILQAEAAGVLYTLALPGKRLGPGCGGVHRTACLTALALFPQS</sequence>
<protein>
    <submittedName>
        <fullName evidence="2">DUF58 domain-containing protein</fullName>
    </submittedName>
</protein>
<dbReference type="PANTHER" id="PTHR34351">
    <property type="entry name" value="SLR1927 PROTEIN-RELATED"/>
    <property type="match status" value="1"/>
</dbReference>
<comment type="caution">
    <text evidence="2">The sequence shown here is derived from an EMBL/GenBank/DDBJ whole genome shotgun (WGS) entry which is preliminary data.</text>
</comment>
<dbReference type="PANTHER" id="PTHR34351:SF1">
    <property type="entry name" value="SLR1927 PROTEIN"/>
    <property type="match status" value="1"/>
</dbReference>
<name>A0A8J7FZX4_9NEIS</name>
<keyword evidence="1" id="KW-0472">Membrane</keyword>
<dbReference type="RefSeq" id="WP_194115937.1">
    <property type="nucleotide sequence ID" value="NZ_JADFUA010000004.1"/>
</dbReference>
<dbReference type="Proteomes" id="UP000604481">
    <property type="component" value="Unassembled WGS sequence"/>
</dbReference>
<proteinExistence type="predicted"/>
<evidence type="ECO:0000313" key="3">
    <source>
        <dbReference type="Proteomes" id="UP000604481"/>
    </source>
</evidence>
<organism evidence="2 3">
    <name type="scientific">Chitinilyticum piscinae</name>
    <dbReference type="NCBI Taxonomy" id="2866724"/>
    <lineage>
        <taxon>Bacteria</taxon>
        <taxon>Pseudomonadati</taxon>
        <taxon>Pseudomonadota</taxon>
        <taxon>Betaproteobacteria</taxon>
        <taxon>Neisseriales</taxon>
        <taxon>Chitinibacteraceae</taxon>
        <taxon>Chitinilyticum</taxon>
    </lineage>
</organism>